<dbReference type="InterPro" id="IPR028082">
    <property type="entry name" value="Peripla_BP_I"/>
</dbReference>
<dbReference type="Gene3D" id="1.10.260.40">
    <property type="entry name" value="lambda repressor-like DNA-binding domains"/>
    <property type="match status" value="1"/>
</dbReference>
<keyword evidence="6" id="KW-1185">Reference proteome</keyword>
<dbReference type="PANTHER" id="PTHR30146:SF153">
    <property type="entry name" value="LACTOSE OPERON REPRESSOR"/>
    <property type="match status" value="1"/>
</dbReference>
<dbReference type="Pfam" id="PF13377">
    <property type="entry name" value="Peripla_BP_3"/>
    <property type="match status" value="1"/>
</dbReference>
<dbReference type="AlphaFoldDB" id="A0A420XQR5"/>
<dbReference type="GO" id="GO:0003700">
    <property type="term" value="F:DNA-binding transcription factor activity"/>
    <property type="evidence" value="ECO:0007669"/>
    <property type="project" value="TreeGrafter"/>
</dbReference>
<dbReference type="SUPFAM" id="SSF47413">
    <property type="entry name" value="lambda repressor-like DNA-binding domains"/>
    <property type="match status" value="1"/>
</dbReference>
<keyword evidence="2 5" id="KW-0238">DNA-binding</keyword>
<organism evidence="5 6">
    <name type="scientific">Motilibacter peucedani</name>
    <dbReference type="NCBI Taxonomy" id="598650"/>
    <lineage>
        <taxon>Bacteria</taxon>
        <taxon>Bacillati</taxon>
        <taxon>Actinomycetota</taxon>
        <taxon>Actinomycetes</taxon>
        <taxon>Motilibacterales</taxon>
        <taxon>Motilibacteraceae</taxon>
        <taxon>Motilibacter</taxon>
    </lineage>
</organism>
<dbReference type="Pfam" id="PF00356">
    <property type="entry name" value="LacI"/>
    <property type="match status" value="1"/>
</dbReference>
<dbReference type="GO" id="GO:0000976">
    <property type="term" value="F:transcription cis-regulatory region binding"/>
    <property type="evidence" value="ECO:0007669"/>
    <property type="project" value="TreeGrafter"/>
</dbReference>
<dbReference type="Proteomes" id="UP000281955">
    <property type="component" value="Unassembled WGS sequence"/>
</dbReference>
<evidence type="ECO:0000256" key="2">
    <source>
        <dbReference type="ARBA" id="ARBA00023125"/>
    </source>
</evidence>
<evidence type="ECO:0000313" key="5">
    <source>
        <dbReference type="EMBL" id="RKS75651.1"/>
    </source>
</evidence>
<evidence type="ECO:0000313" key="6">
    <source>
        <dbReference type="Proteomes" id="UP000281955"/>
    </source>
</evidence>
<keyword evidence="3" id="KW-0804">Transcription</keyword>
<dbReference type="Gene3D" id="3.40.50.2300">
    <property type="match status" value="2"/>
</dbReference>
<name>A0A420XQR5_9ACTN</name>
<dbReference type="EMBL" id="RBWV01000011">
    <property type="protein sequence ID" value="RKS75651.1"/>
    <property type="molecule type" value="Genomic_DNA"/>
</dbReference>
<dbReference type="InParanoid" id="A0A420XQR5"/>
<evidence type="ECO:0000256" key="3">
    <source>
        <dbReference type="ARBA" id="ARBA00023163"/>
    </source>
</evidence>
<gene>
    <name evidence="5" type="ORF">CLV35_2128</name>
</gene>
<protein>
    <submittedName>
        <fullName evidence="5">DNA-binding LacI/PurR family transcriptional regulator</fullName>
    </submittedName>
</protein>
<proteinExistence type="predicted"/>
<comment type="caution">
    <text evidence="5">The sequence shown here is derived from an EMBL/GenBank/DDBJ whole genome shotgun (WGS) entry which is preliminary data.</text>
</comment>
<dbReference type="SMART" id="SM00354">
    <property type="entry name" value="HTH_LACI"/>
    <property type="match status" value="1"/>
</dbReference>
<dbReference type="InterPro" id="IPR046335">
    <property type="entry name" value="LacI/GalR-like_sensor"/>
</dbReference>
<dbReference type="SUPFAM" id="SSF53822">
    <property type="entry name" value="Periplasmic binding protein-like I"/>
    <property type="match status" value="1"/>
</dbReference>
<evidence type="ECO:0000256" key="1">
    <source>
        <dbReference type="ARBA" id="ARBA00023015"/>
    </source>
</evidence>
<evidence type="ECO:0000259" key="4">
    <source>
        <dbReference type="PROSITE" id="PS50932"/>
    </source>
</evidence>
<keyword evidence="1" id="KW-0805">Transcription regulation</keyword>
<dbReference type="RefSeq" id="WP_183061913.1">
    <property type="nucleotide sequence ID" value="NZ_RBWV01000011.1"/>
</dbReference>
<reference evidence="5 6" key="1">
    <citation type="submission" date="2018-10" db="EMBL/GenBank/DDBJ databases">
        <title>Genomic Encyclopedia of Archaeal and Bacterial Type Strains, Phase II (KMG-II): from individual species to whole genera.</title>
        <authorList>
            <person name="Goeker M."/>
        </authorList>
    </citation>
    <scope>NUCLEOTIDE SEQUENCE [LARGE SCALE GENOMIC DNA]</scope>
    <source>
        <strain evidence="5 6">RP-AC37</strain>
    </source>
</reference>
<dbReference type="CDD" id="cd01392">
    <property type="entry name" value="HTH_LacI"/>
    <property type="match status" value="1"/>
</dbReference>
<accession>A0A420XQR5</accession>
<feature type="domain" description="HTH lacI-type" evidence="4">
    <location>
        <begin position="5"/>
        <end position="59"/>
    </location>
</feature>
<sequence>MERRPTSADVARESGVSRATVSFVINDSKPVSAQTRRRVLDAAERLGYAPHGAARSLRAGRSDLVLLYVPPLPVGAALARLIDDIAVGLGEHGLSLTTYLVPERGRHDLAALLRSVSLAAVIAIRPPDGPDGDALRHSRVPVVVVPKAGPGDEGSHDVLQQRVGRRQVEHLADRGHRRLGYAVPTHADVLSAFAVPRLEGVRSACRALGLPAPLVREVPLDVEGARLAVEEWTHEACTAVCAYNDDVAFAVLAGVHSLGVRVPEELAVVGVDDIPLAPLAMPPLTTVVVDGEGVARQIVHDVRQAIGDEPAVSDVEGEIVHLVVRAST</sequence>
<dbReference type="InterPro" id="IPR000843">
    <property type="entry name" value="HTH_LacI"/>
</dbReference>
<dbReference type="InterPro" id="IPR010982">
    <property type="entry name" value="Lambda_DNA-bd_dom_sf"/>
</dbReference>
<dbReference type="PANTHER" id="PTHR30146">
    <property type="entry name" value="LACI-RELATED TRANSCRIPTIONAL REPRESSOR"/>
    <property type="match status" value="1"/>
</dbReference>
<dbReference type="PROSITE" id="PS50932">
    <property type="entry name" value="HTH_LACI_2"/>
    <property type="match status" value="1"/>
</dbReference>